<evidence type="ECO:0000313" key="2">
    <source>
        <dbReference type="EMBL" id="TDZ13335.1"/>
    </source>
</evidence>
<protein>
    <submittedName>
        <fullName evidence="2">Uncharacterized protein</fullName>
    </submittedName>
</protein>
<reference evidence="3" key="2">
    <citation type="journal article" date="2019" name="Mol. Plant Microbe Interact.">
        <title>Genome sequence resources for four phytopathogenic fungi from the Colletotrichum orbiculare species complex.</title>
        <authorList>
            <person name="Gan P."/>
            <person name="Tsushima A."/>
            <person name="Narusaka M."/>
            <person name="Narusaka Y."/>
            <person name="Takano Y."/>
            <person name="Kubo Y."/>
            <person name="Shirasu K."/>
        </authorList>
    </citation>
    <scope>GENOME REANNOTATION</scope>
    <source>
        <strain evidence="3">104-T / ATCC 96160 / CBS 514.97 / LARS 414 / MAFF 240422</strain>
    </source>
</reference>
<dbReference type="Proteomes" id="UP000014480">
    <property type="component" value="Unassembled WGS sequence"/>
</dbReference>
<gene>
    <name evidence="2" type="ORF">Cob_v013209</name>
</gene>
<organism evidence="2 3">
    <name type="scientific">Colletotrichum orbiculare (strain 104-T / ATCC 96160 / CBS 514.97 / LARS 414 / MAFF 240422)</name>
    <name type="common">Cucumber anthracnose fungus</name>
    <name type="synonym">Colletotrichum lagenarium</name>
    <dbReference type="NCBI Taxonomy" id="1213857"/>
    <lineage>
        <taxon>Eukaryota</taxon>
        <taxon>Fungi</taxon>
        <taxon>Dikarya</taxon>
        <taxon>Ascomycota</taxon>
        <taxon>Pezizomycotina</taxon>
        <taxon>Sordariomycetes</taxon>
        <taxon>Hypocreomycetidae</taxon>
        <taxon>Glomerellales</taxon>
        <taxon>Glomerellaceae</taxon>
        <taxon>Colletotrichum</taxon>
        <taxon>Colletotrichum orbiculare species complex</taxon>
    </lineage>
</organism>
<evidence type="ECO:0000313" key="3">
    <source>
        <dbReference type="Proteomes" id="UP000014480"/>
    </source>
</evidence>
<proteinExistence type="predicted"/>
<dbReference type="EMBL" id="AMCV02000065">
    <property type="protein sequence ID" value="TDZ13335.1"/>
    <property type="molecule type" value="Genomic_DNA"/>
</dbReference>
<dbReference type="AlphaFoldDB" id="A0A484F7J5"/>
<feature type="region of interest" description="Disordered" evidence="1">
    <location>
        <begin position="1"/>
        <end position="69"/>
    </location>
</feature>
<name>A0A484F7J5_COLOR</name>
<feature type="compositionally biased region" description="Basic and acidic residues" evidence="1">
    <location>
        <begin position="51"/>
        <end position="61"/>
    </location>
</feature>
<reference evidence="3" key="1">
    <citation type="journal article" date="2013" name="New Phytol.">
        <title>Comparative genomic and transcriptomic analyses reveal the hemibiotrophic stage shift of Colletotrichum fungi.</title>
        <authorList>
            <person name="Gan P."/>
            <person name="Ikeda K."/>
            <person name="Irieda H."/>
            <person name="Narusaka M."/>
            <person name="O'Connell R.J."/>
            <person name="Narusaka Y."/>
            <person name="Takano Y."/>
            <person name="Kubo Y."/>
            <person name="Shirasu K."/>
        </authorList>
    </citation>
    <scope>NUCLEOTIDE SEQUENCE [LARGE SCALE GENOMIC DNA]</scope>
    <source>
        <strain evidence="3">104-T / ATCC 96160 / CBS 514.97 / LARS 414 / MAFF 240422</strain>
    </source>
</reference>
<keyword evidence="3" id="KW-1185">Reference proteome</keyword>
<accession>A0A484F7J5</accession>
<comment type="caution">
    <text evidence="2">The sequence shown here is derived from an EMBL/GenBank/DDBJ whole genome shotgun (WGS) entry which is preliminary data.</text>
</comment>
<evidence type="ECO:0000256" key="1">
    <source>
        <dbReference type="SAM" id="MobiDB-lite"/>
    </source>
</evidence>
<sequence length="69" mass="7849">MTVQFRRGSITLVSDLSDPPNLPRNTNSRKKGDNQPTTKEFLKAQALRFQRQPDHSLRCGDSEQGVDYT</sequence>